<proteinExistence type="predicted"/>
<reference evidence="1 2" key="1">
    <citation type="journal article" date="2023" name="Plants (Basel)">
        <title>Bridging the Gap: Combining Genomics and Transcriptomics Approaches to Understand Stylosanthes scabra, an Orphan Legume from the Brazilian Caatinga.</title>
        <authorList>
            <person name="Ferreira-Neto J.R.C."/>
            <person name="da Silva M.D."/>
            <person name="Binneck E."/>
            <person name="de Melo N.F."/>
            <person name="da Silva R.H."/>
            <person name="de Melo A.L.T.M."/>
            <person name="Pandolfi V."/>
            <person name="Bustamante F.O."/>
            <person name="Brasileiro-Vidal A.C."/>
            <person name="Benko-Iseppon A.M."/>
        </authorList>
    </citation>
    <scope>NUCLEOTIDE SEQUENCE [LARGE SCALE GENOMIC DNA]</scope>
    <source>
        <tissue evidence="1">Leaves</tissue>
    </source>
</reference>
<sequence length="103" mass="11650">MGRNEVKSVTAIRTPLLARVTSLRHKFTTVITMGLVTAGSTSSFNNRLVDCKLHRHTYIASEFTPVTRIYSNPSWDQYLTVGMPRIRRGLTSPLYPGWCVPPR</sequence>
<comment type="caution">
    <text evidence="1">The sequence shown here is derived from an EMBL/GenBank/DDBJ whole genome shotgun (WGS) entry which is preliminary data.</text>
</comment>
<gene>
    <name evidence="1" type="ORF">PIB30_075058</name>
</gene>
<evidence type="ECO:0000313" key="2">
    <source>
        <dbReference type="Proteomes" id="UP001341840"/>
    </source>
</evidence>
<accession>A0ABU6XNF1</accession>
<organism evidence="1 2">
    <name type="scientific">Stylosanthes scabra</name>
    <dbReference type="NCBI Taxonomy" id="79078"/>
    <lineage>
        <taxon>Eukaryota</taxon>
        <taxon>Viridiplantae</taxon>
        <taxon>Streptophyta</taxon>
        <taxon>Embryophyta</taxon>
        <taxon>Tracheophyta</taxon>
        <taxon>Spermatophyta</taxon>
        <taxon>Magnoliopsida</taxon>
        <taxon>eudicotyledons</taxon>
        <taxon>Gunneridae</taxon>
        <taxon>Pentapetalae</taxon>
        <taxon>rosids</taxon>
        <taxon>fabids</taxon>
        <taxon>Fabales</taxon>
        <taxon>Fabaceae</taxon>
        <taxon>Papilionoideae</taxon>
        <taxon>50 kb inversion clade</taxon>
        <taxon>dalbergioids sensu lato</taxon>
        <taxon>Dalbergieae</taxon>
        <taxon>Pterocarpus clade</taxon>
        <taxon>Stylosanthes</taxon>
    </lineage>
</organism>
<keyword evidence="2" id="KW-1185">Reference proteome</keyword>
<protein>
    <submittedName>
        <fullName evidence="1">Uncharacterized protein</fullName>
    </submittedName>
</protein>
<dbReference type="EMBL" id="JASCZI010212396">
    <property type="protein sequence ID" value="MED6199341.1"/>
    <property type="molecule type" value="Genomic_DNA"/>
</dbReference>
<name>A0ABU6XNF1_9FABA</name>
<dbReference type="Proteomes" id="UP001341840">
    <property type="component" value="Unassembled WGS sequence"/>
</dbReference>
<evidence type="ECO:0000313" key="1">
    <source>
        <dbReference type="EMBL" id="MED6199341.1"/>
    </source>
</evidence>